<evidence type="ECO:0000259" key="2">
    <source>
        <dbReference type="PROSITE" id="PS50878"/>
    </source>
</evidence>
<dbReference type="InterPro" id="IPR001584">
    <property type="entry name" value="Integrase_cat-core"/>
</dbReference>
<dbReference type="Pfam" id="PF17919">
    <property type="entry name" value="RT_RNaseH_2"/>
    <property type="match status" value="1"/>
</dbReference>
<evidence type="ECO:0000256" key="1">
    <source>
        <dbReference type="ARBA" id="ARBA00023268"/>
    </source>
</evidence>
<feature type="domain" description="Reverse transcriptase" evidence="2">
    <location>
        <begin position="1"/>
        <end position="152"/>
    </location>
</feature>
<dbReference type="Gene3D" id="1.10.10.1450">
    <property type="match status" value="1"/>
</dbReference>
<accession>A0ABY6LY14</accession>
<dbReference type="PROSITE" id="PS50878">
    <property type="entry name" value="RT_POL"/>
    <property type="match status" value="1"/>
</dbReference>
<dbReference type="Gene3D" id="3.30.420.10">
    <property type="entry name" value="Ribonuclease H-like superfamily/Ribonuclease H"/>
    <property type="match status" value="1"/>
</dbReference>
<keyword evidence="1" id="KW-0511">Multifunctional enzyme</keyword>
<dbReference type="Proteomes" id="UP001235939">
    <property type="component" value="Chromosome X"/>
</dbReference>
<dbReference type="Pfam" id="PF17906">
    <property type="entry name" value="HTH_48"/>
    <property type="match status" value="1"/>
</dbReference>
<dbReference type="PROSITE" id="PS50994">
    <property type="entry name" value="INTEGRASE"/>
    <property type="match status" value="1"/>
</dbReference>
<name>A0ABY6LY14_9ARAC</name>
<dbReference type="SUPFAM" id="SSF56672">
    <property type="entry name" value="DNA/RNA polymerases"/>
    <property type="match status" value="1"/>
</dbReference>
<dbReference type="PANTHER" id="PTHR37984">
    <property type="entry name" value="PROTEIN CBG26694"/>
    <property type="match status" value="1"/>
</dbReference>
<dbReference type="EMBL" id="CP092886">
    <property type="protein sequence ID" value="UYV84420.1"/>
    <property type="molecule type" value="Genomic_DNA"/>
</dbReference>
<dbReference type="CDD" id="cd01647">
    <property type="entry name" value="RT_LTR"/>
    <property type="match status" value="1"/>
</dbReference>
<dbReference type="InterPro" id="IPR043502">
    <property type="entry name" value="DNA/RNA_pol_sf"/>
</dbReference>
<dbReference type="InterPro" id="IPR036397">
    <property type="entry name" value="RNaseH_sf"/>
</dbReference>
<dbReference type="InterPro" id="IPR041577">
    <property type="entry name" value="RT_RNaseH_2"/>
</dbReference>
<evidence type="ECO:0000313" key="4">
    <source>
        <dbReference type="EMBL" id="UYV84420.1"/>
    </source>
</evidence>
<dbReference type="InterPro" id="IPR012337">
    <property type="entry name" value="RNaseH-like_sf"/>
</dbReference>
<dbReference type="SUPFAM" id="SSF53098">
    <property type="entry name" value="Ribonuclease H-like"/>
    <property type="match status" value="1"/>
</dbReference>
<keyword evidence="5" id="KW-1185">Reference proteome</keyword>
<sequence length="858" mass="98843">MCVDFRKLNEHIPVDPQTIPLIESVIEKLSKAKYFSSLDLSNAYWTVPIHPDSRPYLAFTTHAGVYMFKRLPFGLRSSQQIFERPIGQILRKYNFQFLEHYYNYFIIFSDSFVKHLEHLRLFFQLCRAENIRLNLNKCQLCKTSISFLGYEITQSTYKPHLTNTQVIGTIQPPTNVKTLQSFLGVVNVYYKFIPHYAQLRSPLNVLLKKNIPFKWTLECQKAFEDLKSSLTASPVLHIFKEDLPCFLYCDASTLGISGILKQKDENGKNIRYNISLALYASIPKNLLTDRAPAFTSAQFRRFLISQGIKPLYTTANHPQSNGLSERLNATITGKLKILHLEHPKQTWTKQIERVTRIYNLTPHTVTGFPPIYLLKGIVPNNLNNHVQTFPELSEARRIALQKTQARHKAEKLMYDQKNKKIDFVPGDLVLVKVYRHPNTPKLEPNYTGPYEILEILSPQVVRINRPNRPLQLQTEIINIEKLRRYVENIPHITPPTDLSDSPPRQNYFLFPYRHFTTDILGDPGSSRPRKWFQPFNHLDNSIFTDETFYKPDFPITSKPTFSSIVMPTISSTLVLDPKINPFDNMVENNLVTTKEKLHSKLNPNADVFIPTTLATKEFSHYLNKDSRYVARIVIQTGRHLEMFTALTSIQLLVEGPPRLEPTARARSLFSPLQFHTKDTSLVSLVLAEQPLVMELPLVSPASCELRSVIRFLAAKKNSAKDIHTELCQVYEEGFMSSGMVRRWVREFKNDRTDVHDEPRAGRPSVSDETIAKVEAAMLEDRRVTVRKLCDLVPDVSKTTIDKNLREHLGYSKVCAIWVPKMLTEDHKRQWVDAAQKFLDCHKTDGEEFLDSIVTGDVT</sequence>
<dbReference type="Gene3D" id="3.30.70.270">
    <property type="match status" value="2"/>
</dbReference>
<dbReference type="InterPro" id="IPR041426">
    <property type="entry name" value="Mos1_HTH"/>
</dbReference>
<dbReference type="PANTHER" id="PTHR37984:SF5">
    <property type="entry name" value="PROTEIN NYNRIN-LIKE"/>
    <property type="match status" value="1"/>
</dbReference>
<feature type="domain" description="Integrase catalytic" evidence="3">
    <location>
        <begin position="208"/>
        <end position="378"/>
    </location>
</feature>
<proteinExistence type="predicted"/>
<gene>
    <name evidence="4" type="ORF">LAZ67_X002110</name>
</gene>
<dbReference type="Gene3D" id="3.10.10.10">
    <property type="entry name" value="HIV Type 1 Reverse Transcriptase, subunit A, domain 1"/>
    <property type="match status" value="1"/>
</dbReference>
<reference evidence="4 5" key="1">
    <citation type="submission" date="2022-03" db="EMBL/GenBank/DDBJ databases">
        <title>A chromosomal length assembly of Cordylochernes scorpioides.</title>
        <authorList>
            <person name="Zeh D."/>
            <person name="Zeh J."/>
        </authorList>
    </citation>
    <scope>NUCLEOTIDE SEQUENCE [LARGE SCALE GENOMIC DNA]</scope>
    <source>
        <strain evidence="4">IN4F17</strain>
        <tissue evidence="4">Whole Body</tissue>
    </source>
</reference>
<organism evidence="4 5">
    <name type="scientific">Cordylochernes scorpioides</name>
    <dbReference type="NCBI Taxonomy" id="51811"/>
    <lineage>
        <taxon>Eukaryota</taxon>
        <taxon>Metazoa</taxon>
        <taxon>Ecdysozoa</taxon>
        <taxon>Arthropoda</taxon>
        <taxon>Chelicerata</taxon>
        <taxon>Arachnida</taxon>
        <taxon>Pseudoscorpiones</taxon>
        <taxon>Cheliferoidea</taxon>
        <taxon>Chernetidae</taxon>
        <taxon>Cordylochernes</taxon>
    </lineage>
</organism>
<dbReference type="InterPro" id="IPR050951">
    <property type="entry name" value="Retrovirus_Pol_polyprotein"/>
</dbReference>
<dbReference type="InterPro" id="IPR043128">
    <property type="entry name" value="Rev_trsase/Diguanyl_cyclase"/>
</dbReference>
<dbReference type="Pfam" id="PF00078">
    <property type="entry name" value="RVT_1"/>
    <property type="match status" value="1"/>
</dbReference>
<evidence type="ECO:0000259" key="3">
    <source>
        <dbReference type="PROSITE" id="PS50994"/>
    </source>
</evidence>
<protein>
    <submittedName>
        <fullName evidence="4">K02A2.6-like</fullName>
    </submittedName>
</protein>
<evidence type="ECO:0000313" key="5">
    <source>
        <dbReference type="Proteomes" id="UP001235939"/>
    </source>
</evidence>
<dbReference type="InterPro" id="IPR000477">
    <property type="entry name" value="RT_dom"/>
</dbReference>